<evidence type="ECO:0000256" key="1">
    <source>
        <dbReference type="ARBA" id="ARBA00000022"/>
    </source>
</evidence>
<dbReference type="RefSeq" id="WP_378308251.1">
    <property type="nucleotide sequence ID" value="NZ_JBHUKS010000018.1"/>
</dbReference>
<keyword evidence="5" id="KW-1185">Reference proteome</keyword>
<feature type="domain" description="NADAR" evidence="3">
    <location>
        <begin position="25"/>
        <end position="183"/>
    </location>
</feature>
<name>A0ABW5HDJ1_9PSEU</name>
<proteinExistence type="predicted"/>
<protein>
    <submittedName>
        <fullName evidence="4">NADAR family protein</fullName>
    </submittedName>
</protein>
<dbReference type="NCBIfam" id="TIGR02464">
    <property type="entry name" value="ribofla_fusion"/>
    <property type="match status" value="1"/>
</dbReference>
<evidence type="ECO:0000259" key="3">
    <source>
        <dbReference type="Pfam" id="PF08719"/>
    </source>
</evidence>
<sequence>MEENPRDVAELASRMRHGQRVKFLFFWGHRPERDGSAGRGCLSQWWPASFAVDGRTFATAEHYMMWRKALLFGDEANAERILQVKHPRQAKELGRGVAGFDQDRWEACRSEIVLAGSLAKFGQHPDLLRFLLSTGKRVLVEASPLDRVWGIGLAADDPDAENPERWRGLNLLGFALTRARAVLATQIERP</sequence>
<dbReference type="Proteomes" id="UP001597483">
    <property type="component" value="Unassembled WGS sequence"/>
</dbReference>
<accession>A0ABW5HDJ1</accession>
<dbReference type="SUPFAM" id="SSF143990">
    <property type="entry name" value="YbiA-like"/>
    <property type="match status" value="1"/>
</dbReference>
<comment type="caution">
    <text evidence="4">The sequence shown here is derived from an EMBL/GenBank/DDBJ whole genome shotgun (WGS) entry which is preliminary data.</text>
</comment>
<dbReference type="Gene3D" id="1.10.357.40">
    <property type="entry name" value="YbiA-like"/>
    <property type="match status" value="1"/>
</dbReference>
<reference evidence="5" key="1">
    <citation type="journal article" date="2019" name="Int. J. Syst. Evol. Microbiol.">
        <title>The Global Catalogue of Microorganisms (GCM) 10K type strain sequencing project: providing services to taxonomists for standard genome sequencing and annotation.</title>
        <authorList>
            <consortium name="The Broad Institute Genomics Platform"/>
            <consortium name="The Broad Institute Genome Sequencing Center for Infectious Disease"/>
            <person name="Wu L."/>
            <person name="Ma J."/>
        </authorList>
    </citation>
    <scope>NUCLEOTIDE SEQUENCE [LARGE SCALE GENOMIC DNA]</scope>
    <source>
        <strain evidence="5">CGMCC 4.7641</strain>
    </source>
</reference>
<dbReference type="InterPro" id="IPR012816">
    <property type="entry name" value="NADAR"/>
</dbReference>
<dbReference type="InterPro" id="IPR037238">
    <property type="entry name" value="YbiA-like_sf"/>
</dbReference>
<dbReference type="Pfam" id="PF08719">
    <property type="entry name" value="NADAR"/>
    <property type="match status" value="1"/>
</dbReference>
<evidence type="ECO:0000313" key="4">
    <source>
        <dbReference type="EMBL" id="MFD2470960.1"/>
    </source>
</evidence>
<comment type="catalytic activity">
    <reaction evidence="2">
        <text>2,5-diamino-6-hydroxy-4-(5-phosphoribosylamino)-pyrimidine + H2O = 2,5,6-triamino-4-hydroxypyrimidine + D-ribose 5-phosphate</text>
        <dbReference type="Rhea" id="RHEA:23436"/>
        <dbReference type="ChEBI" id="CHEBI:15377"/>
        <dbReference type="ChEBI" id="CHEBI:58614"/>
        <dbReference type="ChEBI" id="CHEBI:78346"/>
        <dbReference type="ChEBI" id="CHEBI:137796"/>
    </reaction>
</comment>
<dbReference type="CDD" id="cd15457">
    <property type="entry name" value="NADAR"/>
    <property type="match status" value="1"/>
</dbReference>
<evidence type="ECO:0000313" key="5">
    <source>
        <dbReference type="Proteomes" id="UP001597483"/>
    </source>
</evidence>
<dbReference type="EMBL" id="JBHUKS010000018">
    <property type="protein sequence ID" value="MFD2470960.1"/>
    <property type="molecule type" value="Genomic_DNA"/>
</dbReference>
<organism evidence="4 5">
    <name type="scientific">Amycolatopsis silviterrae</name>
    <dbReference type="NCBI Taxonomy" id="1656914"/>
    <lineage>
        <taxon>Bacteria</taxon>
        <taxon>Bacillati</taxon>
        <taxon>Actinomycetota</taxon>
        <taxon>Actinomycetes</taxon>
        <taxon>Pseudonocardiales</taxon>
        <taxon>Pseudonocardiaceae</taxon>
        <taxon>Amycolatopsis</taxon>
    </lineage>
</organism>
<comment type="catalytic activity">
    <reaction evidence="1">
        <text>5-amino-6-(5-phospho-D-ribosylamino)uracil + H2O = 5,6-diaminouracil + D-ribose 5-phosphate</text>
        <dbReference type="Rhea" id="RHEA:55020"/>
        <dbReference type="ChEBI" id="CHEBI:15377"/>
        <dbReference type="ChEBI" id="CHEBI:46252"/>
        <dbReference type="ChEBI" id="CHEBI:58453"/>
        <dbReference type="ChEBI" id="CHEBI:78346"/>
    </reaction>
</comment>
<evidence type="ECO:0000256" key="2">
    <source>
        <dbReference type="ARBA" id="ARBA00000751"/>
    </source>
</evidence>
<gene>
    <name evidence="4" type="ORF">ACFSVL_26450</name>
</gene>